<feature type="region of interest" description="Disordered" evidence="2">
    <location>
        <begin position="1401"/>
        <end position="1440"/>
    </location>
</feature>
<feature type="compositionally biased region" description="Acidic residues" evidence="2">
    <location>
        <begin position="635"/>
        <end position="645"/>
    </location>
</feature>
<comment type="caution">
    <text evidence="5">The sequence shown here is derived from an EMBL/GenBank/DDBJ whole genome shotgun (WGS) entry which is preliminary data.</text>
</comment>
<dbReference type="GO" id="GO:0005829">
    <property type="term" value="C:cytosol"/>
    <property type="evidence" value="ECO:0007669"/>
    <property type="project" value="UniProtKB-ARBA"/>
</dbReference>
<dbReference type="GO" id="GO:0031267">
    <property type="term" value="F:small GTPase binding"/>
    <property type="evidence" value="ECO:0007669"/>
    <property type="project" value="TreeGrafter"/>
</dbReference>
<dbReference type="CDD" id="cd13243">
    <property type="entry name" value="PH_PLEKHG1_G2_G3"/>
    <property type="match status" value="1"/>
</dbReference>
<dbReference type="PROSITE" id="PS50010">
    <property type="entry name" value="DH_2"/>
    <property type="match status" value="1"/>
</dbReference>
<dbReference type="OrthoDB" id="1594986at2759"/>
<sequence length="1532" mass="168928">MCTSHEKKIISSQVCSLGPNTMPEGSHSEAYNVPMGEESPRLSTASSISGNDRTSVSSTLDYPSPPGSGFHDGKRPASLVSTISSGSSGSSLSQDGRSSYCSSAAFDAAAPVAQDSDCDRDVDLELTPAGVDGKQQSRLGLGAELGRLDPQLTTQQQSSNGAGVPGRVDRTRQRPLSPFAAMAPNPKLSYLDRVIMEILETERMYVRDLRSIVEDYLAHIIDTGDLPIRAEQVCALFGNIEDIYEFNSELLQSLDLCDNDPVAIARCFVLKSEYFEIYTQYCTNYPNSVAALTDCMRNKTLAKFFRDRQASLKRSLPLGSYLLKPVQRILKYHLLLQEIAKHFDPEEEGYEVVEEAIYTMTGVAWYINDMKRKHEHAVRLQEVQSLLINWKGPDLTTYGELVLEGTFRVYRAKNERTLFLFDKMILITKKRGEHYVYKAHISCSTLMLIESAKDCLCFSVTHYKHPKQPHTVQAKTVEEKKLWAHHIKRLILENHHALIPQKAKEAILERESIYLPKYRYSPERIKKALSNQSDDFPGTGRQGRRQSEPTKQITKIAKAFLKRTDSDGALQANARSMRPRDSVSTLGSSLGEPEDERPSMEEDEEEDPGFRKDAYEQPIPSDSEEAGPGRGEGGAEQEAEGESDKDDVLMEGDQVADFASSMLEAISCWHYRARALLSIRVPTDEEGNDIMKENGIDRESGQSSGQDDTCDTMEGSSLSEQGAAAEPRSQSSCPSGSAEKLEQDRSEFEAATMAVPNSSAPSGLEECESKGEQKDDGDERMVMSPIAEQAEAKGLSSEESSATEEEDEEEEATAPGGKPGSILPPSVLDQASIIAKHFTGNARRGSLMDEVRSLGCPSPRLPSRRGSTFSLGAEAQERPQRPIVTCLDDPPSLLAPDLVLLSPGPDNPFEPENSEDHLRRDSTLSRQDQLLIGKIKSYYEHAEHRGASFTIKRRESLTYIPAGLVRNSVSRLNSIPRDDATGTERRDSPDSALGLGTAPDLSSDPSGYPASELDLPVLDKGQGPVEPSSSEANGDEEEFRPSSEMIRVWQEMEKELTGPRNPRQGPRTGRTSPCLPRRIQPTHGKLDIERSEPQLAFGSKAPAKNPKSQAIATGPGEDIRAKRAPIPRVIHLGCEMAEELLLQDAERAKNKVFQLARQYSQRIKSSKPLVRQRSQDTDISTNVHLPPLQEERPEKERKGKPKLTLPLASYDQVILRALPVKVRSPSPTDTLSSVGSPRVPSPSRSSCKSPVSPAQSESFNWPDVRELRSMYAQRGPEEAQAGSIPIPARRSNSVPEKMALGNSSRRSSSSSSYNVCQDTGTSPGSLSEPLAPRPRRPGDPDEGRAGVCRAGSLNHRLSGLHLSNLHDLHNPDLNTTGYYVSGHALLPNNHKVIVVERVAEATPPEGGTELQWAEQESRQSGAEPEGAEDSDGNYVQIRSPTSREKISIMAVIDRCRAYQESDEYRQRQEGGIRAETATRHGRDREQEQALPLSEQANDTQRITVSSSKKTDVGQNNVVKNLREKFLNLRSNT</sequence>
<feature type="compositionally biased region" description="Low complexity" evidence="2">
    <location>
        <begin position="1232"/>
        <end position="1253"/>
    </location>
</feature>
<feature type="region of interest" description="Disordered" evidence="2">
    <location>
        <begin position="529"/>
        <end position="652"/>
    </location>
</feature>
<dbReference type="SUPFAM" id="SSF48065">
    <property type="entry name" value="DBL homology domain (DH-domain)"/>
    <property type="match status" value="1"/>
</dbReference>
<feature type="region of interest" description="Disordered" evidence="2">
    <location>
        <begin position="1298"/>
        <end position="1347"/>
    </location>
</feature>
<feature type="compositionally biased region" description="Polar residues" evidence="2">
    <location>
        <begin position="1313"/>
        <end position="1325"/>
    </location>
</feature>
<feature type="region of interest" description="Disordered" evidence="2">
    <location>
        <begin position="681"/>
        <end position="828"/>
    </location>
</feature>
<dbReference type="Gene3D" id="1.20.900.10">
    <property type="entry name" value="Dbl homology (DH) domain"/>
    <property type="match status" value="1"/>
</dbReference>
<feature type="domain" description="DH" evidence="4">
    <location>
        <begin position="190"/>
        <end position="370"/>
    </location>
</feature>
<feature type="region of interest" description="Disordered" evidence="2">
    <location>
        <begin position="151"/>
        <end position="170"/>
    </location>
</feature>
<feature type="compositionally biased region" description="Acidic residues" evidence="2">
    <location>
        <begin position="801"/>
        <end position="812"/>
    </location>
</feature>
<feature type="compositionally biased region" description="Basic and acidic residues" evidence="2">
    <location>
        <begin position="976"/>
        <end position="989"/>
    </location>
</feature>
<feature type="region of interest" description="Disordered" evidence="2">
    <location>
        <begin position="974"/>
        <end position="1121"/>
    </location>
</feature>
<dbReference type="InterPro" id="IPR035899">
    <property type="entry name" value="DBL_dom_sf"/>
</dbReference>
<dbReference type="InterPro" id="IPR011993">
    <property type="entry name" value="PH-like_dom_sf"/>
</dbReference>
<accession>A0A9Q1FDJ5</accession>
<evidence type="ECO:0000256" key="2">
    <source>
        <dbReference type="SAM" id="MobiDB-lite"/>
    </source>
</evidence>
<dbReference type="Pfam" id="PF00621">
    <property type="entry name" value="RhoGEF"/>
    <property type="match status" value="1"/>
</dbReference>
<dbReference type="InterPro" id="IPR000219">
    <property type="entry name" value="DH_dom"/>
</dbReference>
<feature type="domain" description="PH" evidence="3">
    <location>
        <begin position="394"/>
        <end position="492"/>
    </location>
</feature>
<dbReference type="InterPro" id="IPR055251">
    <property type="entry name" value="SOS1_NGEF_PH"/>
</dbReference>
<evidence type="ECO:0000313" key="5">
    <source>
        <dbReference type="EMBL" id="KAJ8356311.1"/>
    </source>
</evidence>
<keyword evidence="6" id="KW-1185">Reference proteome</keyword>
<feature type="compositionally biased region" description="Basic and acidic residues" evidence="2">
    <location>
        <begin position="1461"/>
        <end position="1487"/>
    </location>
</feature>
<keyword evidence="1" id="KW-0597">Phosphoprotein</keyword>
<feature type="compositionally biased region" description="Basic and acidic residues" evidence="2">
    <location>
        <begin position="689"/>
        <end position="700"/>
    </location>
</feature>
<gene>
    <name evidence="5" type="ORF">SKAU_G00191050</name>
</gene>
<dbReference type="SMART" id="SM00233">
    <property type="entry name" value="PH"/>
    <property type="match status" value="1"/>
</dbReference>
<dbReference type="PANTHER" id="PTHR45924:SF4">
    <property type="entry name" value="PLECKSTRIN HOMOLOGY DOMAIN-CONTAINING FAMILY G MEMBER 3"/>
    <property type="match status" value="1"/>
</dbReference>
<evidence type="ECO:0000259" key="3">
    <source>
        <dbReference type="PROSITE" id="PS50003"/>
    </source>
</evidence>
<evidence type="ECO:0000313" key="6">
    <source>
        <dbReference type="Proteomes" id="UP001152622"/>
    </source>
</evidence>
<feature type="compositionally biased region" description="Low complexity" evidence="2">
    <location>
        <begin position="1303"/>
        <end position="1312"/>
    </location>
</feature>
<dbReference type="EMBL" id="JAINUF010000006">
    <property type="protein sequence ID" value="KAJ8356311.1"/>
    <property type="molecule type" value="Genomic_DNA"/>
</dbReference>
<evidence type="ECO:0000259" key="4">
    <source>
        <dbReference type="PROSITE" id="PS50010"/>
    </source>
</evidence>
<feature type="compositionally biased region" description="Polar residues" evidence="2">
    <location>
        <begin position="151"/>
        <end position="161"/>
    </location>
</feature>
<proteinExistence type="predicted"/>
<feature type="compositionally biased region" description="Basic and acidic residues" evidence="2">
    <location>
        <begin position="914"/>
        <end position="923"/>
    </location>
</feature>
<feature type="compositionally biased region" description="Polar residues" evidence="2">
    <location>
        <begin position="1494"/>
        <end position="1514"/>
    </location>
</feature>
<feature type="region of interest" description="Disordered" evidence="2">
    <location>
        <begin position="1163"/>
        <end position="1205"/>
    </location>
</feature>
<feature type="region of interest" description="Disordered" evidence="2">
    <location>
        <begin position="14"/>
        <end position="97"/>
    </location>
</feature>
<dbReference type="GO" id="GO:2000114">
    <property type="term" value="P:regulation of establishment of cell polarity"/>
    <property type="evidence" value="ECO:0007669"/>
    <property type="project" value="TreeGrafter"/>
</dbReference>
<evidence type="ECO:0008006" key="7">
    <source>
        <dbReference type="Google" id="ProtNLM"/>
    </source>
</evidence>
<dbReference type="InterPro" id="IPR043324">
    <property type="entry name" value="PH_PLEKHG1_G2_G3"/>
</dbReference>
<dbReference type="GO" id="GO:0005085">
    <property type="term" value="F:guanyl-nucleotide exchange factor activity"/>
    <property type="evidence" value="ECO:0007669"/>
    <property type="project" value="InterPro"/>
</dbReference>
<feature type="compositionally biased region" description="Polar residues" evidence="2">
    <location>
        <begin position="41"/>
        <end position="61"/>
    </location>
</feature>
<organism evidence="5 6">
    <name type="scientific">Synaphobranchus kaupii</name>
    <name type="common">Kaup's arrowtooth eel</name>
    <dbReference type="NCBI Taxonomy" id="118154"/>
    <lineage>
        <taxon>Eukaryota</taxon>
        <taxon>Metazoa</taxon>
        <taxon>Chordata</taxon>
        <taxon>Craniata</taxon>
        <taxon>Vertebrata</taxon>
        <taxon>Euteleostomi</taxon>
        <taxon>Actinopterygii</taxon>
        <taxon>Neopterygii</taxon>
        <taxon>Teleostei</taxon>
        <taxon>Anguilliformes</taxon>
        <taxon>Synaphobranchidae</taxon>
        <taxon>Synaphobranchus</taxon>
    </lineage>
</organism>
<name>A0A9Q1FDJ5_SYNKA</name>
<dbReference type="Proteomes" id="UP001152622">
    <property type="component" value="Chromosome 6"/>
</dbReference>
<feature type="compositionally biased region" description="Basic and acidic residues" evidence="2">
    <location>
        <begin position="739"/>
        <end position="748"/>
    </location>
</feature>
<feature type="region of interest" description="Disordered" evidence="2">
    <location>
        <begin position="904"/>
        <end position="925"/>
    </location>
</feature>
<feature type="region of interest" description="Disordered" evidence="2">
    <location>
        <begin position="1218"/>
        <end position="1261"/>
    </location>
</feature>
<dbReference type="CDD" id="cd00160">
    <property type="entry name" value="RhoGEF"/>
    <property type="match status" value="1"/>
</dbReference>
<dbReference type="Pfam" id="PF22697">
    <property type="entry name" value="SOS1_NGEF_PH"/>
    <property type="match status" value="1"/>
</dbReference>
<dbReference type="PROSITE" id="PS50003">
    <property type="entry name" value="PH_DOMAIN"/>
    <property type="match status" value="1"/>
</dbReference>
<dbReference type="SUPFAM" id="SSF50729">
    <property type="entry name" value="PH domain-like"/>
    <property type="match status" value="1"/>
</dbReference>
<feature type="region of interest" description="Disordered" evidence="2">
    <location>
        <begin position="1461"/>
        <end position="1514"/>
    </location>
</feature>
<evidence type="ECO:0000256" key="1">
    <source>
        <dbReference type="ARBA" id="ARBA00022553"/>
    </source>
</evidence>
<feature type="compositionally biased region" description="Low complexity" evidence="2">
    <location>
        <begin position="78"/>
        <end position="97"/>
    </location>
</feature>
<dbReference type="PANTHER" id="PTHR45924">
    <property type="entry name" value="FI17866P1"/>
    <property type="match status" value="1"/>
</dbReference>
<protein>
    <recommendedName>
        <fullName evidence="7">Pleckstrin homology domain-containing family G member 3</fullName>
    </recommendedName>
</protein>
<dbReference type="InterPro" id="IPR001849">
    <property type="entry name" value="PH_domain"/>
</dbReference>
<dbReference type="FunFam" id="1.20.900.10:FF:000019">
    <property type="entry name" value="Pleckstrin homology domain-containing family G member 1"/>
    <property type="match status" value="1"/>
</dbReference>
<reference evidence="5" key="1">
    <citation type="journal article" date="2023" name="Science">
        <title>Genome structures resolve the early diversification of teleost fishes.</title>
        <authorList>
            <person name="Parey E."/>
            <person name="Louis A."/>
            <person name="Montfort J."/>
            <person name="Bouchez O."/>
            <person name="Roques C."/>
            <person name="Iampietro C."/>
            <person name="Lluch J."/>
            <person name="Castinel A."/>
            <person name="Donnadieu C."/>
            <person name="Desvignes T."/>
            <person name="Floi Bucao C."/>
            <person name="Jouanno E."/>
            <person name="Wen M."/>
            <person name="Mejri S."/>
            <person name="Dirks R."/>
            <person name="Jansen H."/>
            <person name="Henkel C."/>
            <person name="Chen W.J."/>
            <person name="Zahm M."/>
            <person name="Cabau C."/>
            <person name="Klopp C."/>
            <person name="Thompson A.W."/>
            <person name="Robinson-Rechavi M."/>
            <person name="Braasch I."/>
            <person name="Lecointre G."/>
            <person name="Bobe J."/>
            <person name="Postlethwait J.H."/>
            <person name="Berthelot C."/>
            <person name="Roest Crollius H."/>
            <person name="Guiguen Y."/>
        </authorList>
    </citation>
    <scope>NUCLEOTIDE SEQUENCE</scope>
    <source>
        <strain evidence="5">WJC10195</strain>
    </source>
</reference>
<feature type="compositionally biased region" description="Basic and acidic residues" evidence="2">
    <location>
        <begin position="767"/>
        <end position="781"/>
    </location>
</feature>
<dbReference type="Gene3D" id="2.30.29.30">
    <property type="entry name" value="Pleckstrin-homology domain (PH domain)/Phosphotyrosine-binding domain (PTB)"/>
    <property type="match status" value="1"/>
</dbReference>
<dbReference type="SMART" id="SM00325">
    <property type="entry name" value="RhoGEF"/>
    <property type="match status" value="1"/>
</dbReference>